<sequence length="151" mass="17751">MSAHPPHRLCWILMVATMLTLFSATTPIQAQSTITMPDFGALRMSFDNSDSEQRSTLNLFRIPDQTFHSGQEGSRRDLFGVFESLRKPYNAKDWYLRNLKRSLYYYGPRPQRTYRNPEFWRNLSLRPHPGYILNIAAEGRRRIAQGQNRNR</sequence>
<dbReference type="AlphaFoldDB" id="A0A381S178"/>
<accession>A0A381S178</accession>
<dbReference type="EMBL" id="UINC01002486">
    <property type="protein sequence ID" value="SUZ97194.1"/>
    <property type="molecule type" value="Genomic_DNA"/>
</dbReference>
<protein>
    <submittedName>
        <fullName evidence="1">Uncharacterized protein</fullName>
    </submittedName>
</protein>
<organism evidence="1">
    <name type="scientific">marine metagenome</name>
    <dbReference type="NCBI Taxonomy" id="408172"/>
    <lineage>
        <taxon>unclassified sequences</taxon>
        <taxon>metagenomes</taxon>
        <taxon>ecological metagenomes</taxon>
    </lineage>
</organism>
<name>A0A381S178_9ZZZZ</name>
<reference evidence="1" key="1">
    <citation type="submission" date="2018-05" db="EMBL/GenBank/DDBJ databases">
        <authorList>
            <person name="Lanie J.A."/>
            <person name="Ng W.-L."/>
            <person name="Kazmierczak K.M."/>
            <person name="Andrzejewski T.M."/>
            <person name="Davidsen T.M."/>
            <person name="Wayne K.J."/>
            <person name="Tettelin H."/>
            <person name="Glass J.I."/>
            <person name="Rusch D."/>
            <person name="Podicherti R."/>
            <person name="Tsui H.-C.T."/>
            <person name="Winkler M.E."/>
        </authorList>
    </citation>
    <scope>NUCLEOTIDE SEQUENCE</scope>
</reference>
<evidence type="ECO:0000313" key="1">
    <source>
        <dbReference type="EMBL" id="SUZ97194.1"/>
    </source>
</evidence>
<proteinExistence type="predicted"/>
<gene>
    <name evidence="1" type="ORF">METZ01_LOCUS50048</name>
</gene>